<name>A0ABY6KNR1_9ARAC</name>
<evidence type="ECO:0000313" key="1">
    <source>
        <dbReference type="EMBL" id="UYV69967.1"/>
    </source>
</evidence>
<accession>A0ABY6KNR1</accession>
<reference evidence="1 2" key="1">
    <citation type="submission" date="2022-01" db="EMBL/GenBank/DDBJ databases">
        <title>A chromosomal length assembly of Cordylochernes scorpioides.</title>
        <authorList>
            <person name="Zeh D."/>
            <person name="Zeh J."/>
        </authorList>
    </citation>
    <scope>NUCLEOTIDE SEQUENCE [LARGE SCALE GENOMIC DNA]</scope>
    <source>
        <strain evidence="1">IN4F17</strain>
        <tissue evidence="1">Whole Body</tissue>
    </source>
</reference>
<dbReference type="EMBL" id="CP092869">
    <property type="protein sequence ID" value="UYV69967.1"/>
    <property type="molecule type" value="Genomic_DNA"/>
</dbReference>
<gene>
    <name evidence="1" type="ORF">LAZ67_7001341</name>
</gene>
<keyword evidence="2" id="KW-1185">Reference proteome</keyword>
<sequence length="174" mass="19426">MARRESQKLTREHDNTSWDYFMKNLKVTAQTIWKAIKRLSNSEKQEITLKTNNGQTLTTEEAAESFANNFEKQFTPNPYTSYSKPTRTYIKCLPTSVSNPVAEAPPDPQLGSVPTNQAADLGLEKVVVLLEGGEGGKCYCIKFSQKLGNSQVEAIRKIQMAFADDAMGITQIKE</sequence>
<dbReference type="Proteomes" id="UP001235939">
    <property type="component" value="Chromosome 07"/>
</dbReference>
<organism evidence="1 2">
    <name type="scientific">Cordylochernes scorpioides</name>
    <dbReference type="NCBI Taxonomy" id="51811"/>
    <lineage>
        <taxon>Eukaryota</taxon>
        <taxon>Metazoa</taxon>
        <taxon>Ecdysozoa</taxon>
        <taxon>Arthropoda</taxon>
        <taxon>Chelicerata</taxon>
        <taxon>Arachnida</taxon>
        <taxon>Pseudoscorpiones</taxon>
        <taxon>Cheliferoidea</taxon>
        <taxon>Chernetidae</taxon>
        <taxon>Cordylochernes</taxon>
    </lineage>
</organism>
<evidence type="ECO:0000313" key="2">
    <source>
        <dbReference type="Proteomes" id="UP001235939"/>
    </source>
</evidence>
<protein>
    <submittedName>
        <fullName evidence="1">Uncharacterized protein</fullName>
    </submittedName>
</protein>
<proteinExistence type="predicted"/>